<evidence type="ECO:0000313" key="3">
    <source>
        <dbReference type="Proteomes" id="UP000639516"/>
    </source>
</evidence>
<dbReference type="Proteomes" id="UP000639516">
    <property type="component" value="Unassembled WGS sequence"/>
</dbReference>
<keyword evidence="2" id="KW-0808">Transferase</keyword>
<dbReference type="GO" id="GO:0016740">
    <property type="term" value="F:transferase activity"/>
    <property type="evidence" value="ECO:0007669"/>
    <property type="project" value="UniProtKB-KW"/>
</dbReference>
<evidence type="ECO:0000256" key="1">
    <source>
        <dbReference type="SAM" id="MobiDB-lite"/>
    </source>
</evidence>
<dbReference type="Pfam" id="PF02515">
    <property type="entry name" value="CoA_transf_3"/>
    <property type="match status" value="1"/>
</dbReference>
<dbReference type="PANTHER" id="PTHR48228:SF5">
    <property type="entry name" value="ALPHA-METHYLACYL-COA RACEMASE"/>
    <property type="match status" value="1"/>
</dbReference>
<dbReference type="InterPro" id="IPR023606">
    <property type="entry name" value="CoA-Trfase_III_dom_1_sf"/>
</dbReference>
<evidence type="ECO:0000313" key="2">
    <source>
        <dbReference type="EMBL" id="MBC9984504.1"/>
    </source>
</evidence>
<organism evidence="2 3">
    <name type="scientific">Bradyrhizobium campsiandrae</name>
    <dbReference type="NCBI Taxonomy" id="1729892"/>
    <lineage>
        <taxon>Bacteria</taxon>
        <taxon>Pseudomonadati</taxon>
        <taxon>Pseudomonadota</taxon>
        <taxon>Alphaproteobacteria</taxon>
        <taxon>Hyphomicrobiales</taxon>
        <taxon>Nitrobacteraceae</taxon>
        <taxon>Bradyrhizobium</taxon>
    </lineage>
</organism>
<accession>A0ABR7UK68</accession>
<gene>
    <name evidence="2" type="ORF">HA482_40720</name>
</gene>
<sequence>MGPLAGIKVIEMAGIGPAPMAAMMLSDMGAQVLRIERQSDSGLGIRRPEKYDLSLRGRPALALDLKSKAATEVVLGLIGQSDAVIEGFRPGVMERLGLGPDVCLARQPKLIYGRMTGWGQSGPLSQAAGHDLNYIALTGALNAIGRKGQLPAPPLNLLGDFAGGSAYLAFGLVCALLEAQRSGRGQVVDAAIVDGTAHLMTSIYGMYAAGLMSPERGSNFTDSGAFFYDVYTCADDLLISIAPIEPKFYGELLKLLGIDASEMPPQNDRSEWEAGRAKLAKAFRTKTRAEWCALLEGTDVCFAPVLNFDEAAAHPHMRSRAVLVDIDGVVQPAPAPRFSRSIPGQPSPPRKAENTPLAEALAGWMTFEEIESLRATGLTIQA</sequence>
<dbReference type="InterPro" id="IPR003673">
    <property type="entry name" value="CoA-Trfase_fam_III"/>
</dbReference>
<dbReference type="Gene3D" id="3.30.1540.10">
    <property type="entry name" value="formyl-coa transferase, domain 3"/>
    <property type="match status" value="1"/>
</dbReference>
<feature type="region of interest" description="Disordered" evidence="1">
    <location>
        <begin position="335"/>
        <end position="354"/>
    </location>
</feature>
<dbReference type="InterPro" id="IPR050509">
    <property type="entry name" value="CoA-transferase_III"/>
</dbReference>
<keyword evidence="3" id="KW-1185">Reference proteome</keyword>
<dbReference type="RefSeq" id="WP_188108237.1">
    <property type="nucleotide sequence ID" value="NZ_JAANIH010000116.1"/>
</dbReference>
<protein>
    <submittedName>
        <fullName evidence="2">CoA transferase</fullName>
    </submittedName>
</protein>
<dbReference type="EMBL" id="JAATTO010000119">
    <property type="protein sequence ID" value="MBC9984504.1"/>
    <property type="molecule type" value="Genomic_DNA"/>
</dbReference>
<name>A0ABR7UK68_9BRAD</name>
<proteinExistence type="predicted"/>
<dbReference type="Gene3D" id="3.40.50.10540">
    <property type="entry name" value="Crotonobetainyl-coa:carnitine coa-transferase, domain 1"/>
    <property type="match status" value="1"/>
</dbReference>
<reference evidence="2 3" key="1">
    <citation type="journal article" date="2020" name="Arch. Microbiol.">
        <title>Bradyrhizobium campsiandrae sp. nov., a nitrogen-fixing bacterial strain isolated from a native leguminous tree from the Amazon adapted to flooded conditions.</title>
        <authorList>
            <person name="Cabral Michel D."/>
            <person name="Martins da Costa E."/>
            <person name="Azarias Guimaraes A."/>
            <person name="Soares de Carvalho T."/>
            <person name="Santos de Castro Caputo P."/>
            <person name="Willems A."/>
            <person name="de Souza Moreira F.M."/>
        </authorList>
    </citation>
    <scope>NUCLEOTIDE SEQUENCE [LARGE SCALE GENOMIC DNA]</scope>
    <source>
        <strain evidence="3">INPA 384B</strain>
    </source>
</reference>
<comment type="caution">
    <text evidence="2">The sequence shown here is derived from an EMBL/GenBank/DDBJ whole genome shotgun (WGS) entry which is preliminary data.</text>
</comment>
<dbReference type="SUPFAM" id="SSF89796">
    <property type="entry name" value="CoA-transferase family III (CaiB/BaiF)"/>
    <property type="match status" value="1"/>
</dbReference>
<dbReference type="PANTHER" id="PTHR48228">
    <property type="entry name" value="SUCCINYL-COA--D-CITRAMALATE COA-TRANSFERASE"/>
    <property type="match status" value="1"/>
</dbReference>
<dbReference type="InterPro" id="IPR044855">
    <property type="entry name" value="CoA-Trfase_III_dom3_sf"/>
</dbReference>